<dbReference type="RefSeq" id="WP_324767892.1">
    <property type="nucleotide sequence ID" value="NZ_JAOZYB010000062.1"/>
</dbReference>
<name>A0ABU6C7R9_9ACTN</name>
<protein>
    <submittedName>
        <fullName evidence="1">Uncharacterized protein</fullName>
    </submittedName>
</protein>
<dbReference type="Proteomes" id="UP001352223">
    <property type="component" value="Unassembled WGS sequence"/>
</dbReference>
<accession>A0ABU6C7R9</accession>
<evidence type="ECO:0000313" key="1">
    <source>
        <dbReference type="EMBL" id="MEB3960744.1"/>
    </source>
</evidence>
<keyword evidence="2" id="KW-1185">Reference proteome</keyword>
<gene>
    <name evidence="1" type="ORF">OKJ48_10895</name>
</gene>
<evidence type="ECO:0000313" key="2">
    <source>
        <dbReference type="Proteomes" id="UP001352223"/>
    </source>
</evidence>
<proteinExistence type="predicted"/>
<sequence length="78" mass="8422">MATPVPRADGANGPRLYDYWAAARLQGVWELDGDEPTRHRWMLARAVSPDPKRSPTSTEAGCATAWAITSAISDAGRP</sequence>
<organism evidence="1 2">
    <name type="scientific">Streptomyces kunmingensis</name>
    <dbReference type="NCBI Taxonomy" id="68225"/>
    <lineage>
        <taxon>Bacteria</taxon>
        <taxon>Bacillati</taxon>
        <taxon>Actinomycetota</taxon>
        <taxon>Actinomycetes</taxon>
        <taxon>Kitasatosporales</taxon>
        <taxon>Streptomycetaceae</taxon>
        <taxon>Streptomyces</taxon>
    </lineage>
</organism>
<comment type="caution">
    <text evidence="1">The sequence shown here is derived from an EMBL/GenBank/DDBJ whole genome shotgun (WGS) entry which is preliminary data.</text>
</comment>
<reference evidence="1 2" key="1">
    <citation type="submission" date="2022-10" db="EMBL/GenBank/DDBJ databases">
        <authorList>
            <person name="Xie J."/>
            <person name="Shen N."/>
        </authorList>
    </citation>
    <scope>NUCLEOTIDE SEQUENCE [LARGE SCALE GENOMIC DNA]</scope>
    <source>
        <strain evidence="1 2">DSM 41681</strain>
    </source>
</reference>
<dbReference type="EMBL" id="JAOZYB010000062">
    <property type="protein sequence ID" value="MEB3960744.1"/>
    <property type="molecule type" value="Genomic_DNA"/>
</dbReference>